<dbReference type="RefSeq" id="WP_052721638.1">
    <property type="nucleotide sequence ID" value="NZ_CP009506.1"/>
</dbReference>
<dbReference type="Gene3D" id="2.40.128.630">
    <property type="match status" value="1"/>
</dbReference>
<feature type="domain" description="PKD" evidence="1">
    <location>
        <begin position="647"/>
        <end position="732"/>
    </location>
</feature>
<dbReference type="SMART" id="SM00089">
    <property type="entry name" value="PKD"/>
    <property type="match status" value="8"/>
</dbReference>
<dbReference type="CDD" id="cd00146">
    <property type="entry name" value="PKD"/>
    <property type="match status" value="8"/>
</dbReference>
<dbReference type="InterPro" id="IPR000601">
    <property type="entry name" value="PKD_dom"/>
</dbReference>
<feature type="domain" description="PKD" evidence="1">
    <location>
        <begin position="29"/>
        <end position="98"/>
    </location>
</feature>
<dbReference type="Pfam" id="PF07705">
    <property type="entry name" value="CARDB"/>
    <property type="match status" value="1"/>
</dbReference>
<dbReference type="Pfam" id="PF18911">
    <property type="entry name" value="PKD_4"/>
    <property type="match status" value="8"/>
</dbReference>
<dbReference type="SUPFAM" id="SSF49299">
    <property type="entry name" value="PKD domain"/>
    <property type="match status" value="8"/>
</dbReference>
<dbReference type="InterPro" id="IPR011635">
    <property type="entry name" value="CARDB"/>
</dbReference>
<protein>
    <submittedName>
        <fullName evidence="3">Cell surface protein</fullName>
    </submittedName>
</protein>
<dbReference type="GO" id="GO:0005615">
    <property type="term" value="C:extracellular space"/>
    <property type="evidence" value="ECO:0007669"/>
    <property type="project" value="TreeGrafter"/>
</dbReference>
<feature type="domain" description="PKD" evidence="1">
    <location>
        <begin position="561"/>
        <end position="630"/>
    </location>
</feature>
<dbReference type="InterPro" id="IPR002372">
    <property type="entry name" value="PQQ_rpt_dom"/>
</dbReference>
<dbReference type="GO" id="GO:0005509">
    <property type="term" value="F:calcium ion binding"/>
    <property type="evidence" value="ECO:0007669"/>
    <property type="project" value="InterPro"/>
</dbReference>
<evidence type="ECO:0000313" key="3">
    <source>
        <dbReference type="EMBL" id="AKB29008.1"/>
    </source>
</evidence>
<dbReference type="Pfam" id="PF11824">
    <property type="entry name" value="DUF3344"/>
    <property type="match status" value="2"/>
</dbReference>
<feature type="domain" description="PKD" evidence="1">
    <location>
        <begin position="1548"/>
        <end position="1615"/>
    </location>
</feature>
<dbReference type="GO" id="GO:0016485">
    <property type="term" value="P:protein processing"/>
    <property type="evidence" value="ECO:0007669"/>
    <property type="project" value="TreeGrafter"/>
</dbReference>
<dbReference type="PROSITE" id="PS00018">
    <property type="entry name" value="EF_HAND_1"/>
    <property type="match status" value="1"/>
</dbReference>
<dbReference type="PANTHER" id="PTHR11532:SF57">
    <property type="entry name" value="CARBOXYPEPTIDASE D, B"/>
    <property type="match status" value="1"/>
</dbReference>
<dbReference type="OrthoDB" id="103676at2157"/>
<dbReference type="InterPro" id="IPR035986">
    <property type="entry name" value="PKD_dom_sf"/>
</dbReference>
<dbReference type="InterPro" id="IPR018247">
    <property type="entry name" value="EF_Hand_1_Ca_BS"/>
</dbReference>
<dbReference type="Gene3D" id="2.40.10.480">
    <property type="match status" value="2"/>
</dbReference>
<dbReference type="PATRIC" id="fig|1434120.4.peg.2982"/>
<feature type="domain" description="PKD" evidence="1">
    <location>
        <begin position="1185"/>
        <end position="1252"/>
    </location>
</feature>
<dbReference type="SMART" id="SM00564">
    <property type="entry name" value="PQQ"/>
    <property type="match status" value="8"/>
</dbReference>
<dbReference type="GO" id="GO:0004181">
    <property type="term" value="F:metallocarboxypeptidase activity"/>
    <property type="evidence" value="ECO:0007669"/>
    <property type="project" value="TreeGrafter"/>
</dbReference>
<dbReference type="EMBL" id="CP009506">
    <property type="protein sequence ID" value="AKB29008.1"/>
    <property type="molecule type" value="Genomic_DNA"/>
</dbReference>
<name>A0A0E3P5M4_9EURY</name>
<dbReference type="Gene3D" id="2.60.40.10">
    <property type="entry name" value="Immunoglobulins"/>
    <property type="match status" value="9"/>
</dbReference>
<dbReference type="GO" id="GO:0006518">
    <property type="term" value="P:peptide metabolic process"/>
    <property type="evidence" value="ECO:0007669"/>
    <property type="project" value="TreeGrafter"/>
</dbReference>
<feature type="domain" description="PKD" evidence="1">
    <location>
        <begin position="476"/>
        <end position="546"/>
    </location>
</feature>
<dbReference type="InterPro" id="IPR050753">
    <property type="entry name" value="Peptidase_M14_domain"/>
</dbReference>
<dbReference type="GeneID" id="77144997"/>
<dbReference type="FunFam" id="2.40.10.480:FF:000002">
    <property type="entry name" value="Cell surface protein"/>
    <property type="match status" value="1"/>
</dbReference>
<dbReference type="Proteomes" id="UP000033111">
    <property type="component" value="Chromosome"/>
</dbReference>
<dbReference type="Gene3D" id="2.130.10.10">
    <property type="entry name" value="YVTN repeat-like/Quinoprotein amine dehydrogenase"/>
    <property type="match status" value="1"/>
</dbReference>
<dbReference type="InterPro" id="IPR022409">
    <property type="entry name" value="PKD/Chitinase_dom"/>
</dbReference>
<evidence type="ECO:0000259" key="1">
    <source>
        <dbReference type="PROSITE" id="PS50093"/>
    </source>
</evidence>
<dbReference type="InterPro" id="IPR015943">
    <property type="entry name" value="WD40/YVTN_repeat-like_dom_sf"/>
</dbReference>
<evidence type="ECO:0000313" key="4">
    <source>
        <dbReference type="Proteomes" id="UP000033111"/>
    </source>
</evidence>
<dbReference type="HOGENOM" id="CLU_001188_0_0_2"/>
<dbReference type="InterPro" id="IPR011047">
    <property type="entry name" value="Quinoprotein_ADH-like_sf"/>
</dbReference>
<evidence type="ECO:0000259" key="2">
    <source>
        <dbReference type="PROSITE" id="PS50222"/>
    </source>
</evidence>
<accession>A0A0E3P5M4</accession>
<feature type="domain" description="EF-hand" evidence="2">
    <location>
        <begin position="1907"/>
        <end position="1927"/>
    </location>
</feature>
<organism evidence="3 4">
    <name type="scientific">Methanosarcina siciliae T4/M</name>
    <dbReference type="NCBI Taxonomy" id="1434120"/>
    <lineage>
        <taxon>Archaea</taxon>
        <taxon>Methanobacteriati</taxon>
        <taxon>Methanobacteriota</taxon>
        <taxon>Stenosarchaea group</taxon>
        <taxon>Methanomicrobia</taxon>
        <taxon>Methanosarcinales</taxon>
        <taxon>Methanosarcinaceae</taxon>
        <taxon>Methanosarcina</taxon>
    </lineage>
</organism>
<reference evidence="3 4" key="1">
    <citation type="submission" date="2014-07" db="EMBL/GenBank/DDBJ databases">
        <title>Methanogenic archaea and the global carbon cycle.</title>
        <authorList>
            <person name="Henriksen J.R."/>
            <person name="Luke J."/>
            <person name="Reinhart S."/>
            <person name="Benedict M.N."/>
            <person name="Youngblut N.D."/>
            <person name="Metcalf M.E."/>
            <person name="Whitaker R.J."/>
            <person name="Metcalf W.W."/>
        </authorList>
    </citation>
    <scope>NUCLEOTIDE SEQUENCE [LARGE SCALE GENOMIC DNA]</scope>
    <source>
        <strain evidence="3 4">T4/M</strain>
    </source>
</reference>
<dbReference type="PANTHER" id="PTHR11532">
    <property type="entry name" value="PROTEASE M14 CARBOXYPEPTIDASE"/>
    <property type="match status" value="1"/>
</dbReference>
<dbReference type="PROSITE" id="PS50222">
    <property type="entry name" value="EF_HAND_2"/>
    <property type="match status" value="1"/>
</dbReference>
<gene>
    <name evidence="3" type="ORF">MSSIT_2289</name>
</gene>
<sequence length="1927" mass="205928">MKRILLILCIAALLCMTTLASAYVAAVEPIANFTANTTSGTTPLTVQFTDMSTNIPTSWAWDFDNDSLVDSSEQDPVHTYNDAGTYSVNLNVTNAAGNDSEVKADYVTVKETEIYGLADTAWPKYQRDLNNTGQSPYKGPETGNVVWTYTTGNDIYYSAPAIAADGTIYVGSRDNNLYALNPDGTLKWSYTTGGRIYGSVTMGADGTIYVGSYDKKFYAINPDGTLKWSYTTGGRIYGSAAIGTDGTIYIGSRDNNLYALNPDGTLKWSYTTGNWIYNYGGSPAIGPDGTVYVGGYDQNLYALNPDGTLKWTYAAKSSICASPSIGSDGTIYVGSKDYKFYAINPNGTLKWNYATGDYIYGSAAIGTDGTIYVGSDDDYLYALNPDGTLKWRYNHAGGSIGTGFQGSPAIGSDGTIYAGNYDDSLYALNPDGTLKWAYSTGSSICASPAIGADGTLYIGSRDDKLYAFKDVAPAANFTFFVTNGTEGYVPLTVQFTDTSLYIPASWLWDFGDGTNSTEQNPSHTYSKPGNYSVSLTATNVAGSGTTVKNDCITVIMPSAPPVSNFTATPTSGAIPLSVQFTDQSTGIITSRAWDFNNDGTIDNTEQNPTYTYSAAGNYTVKLNVTNAAGSDEEVRPDYITVAAVAAPVVGFTATPESGCAPLTVRFNDTSNGSITSYAWDFNNDGTIDSTDKNASYTYTSGGTYTVNHTVTGWGGSTSLVKTDLITVTSSADLTISSTGLTFYPYIHNTLTATIKNKGASDAGSFKVNFTVDGNTTTIDVKGLSGGNTTTISVTDQVHRKYGDTVPVLISVDTGNVIDESDETNNEYNTSATVVRGSTYYFGGRYYTGNDIETGNFTEGNISVIYSLGDSNYQTGGGWYSTTVTWTSSDLPIPEGATVKAARLYQSYTWNGEPGFTVYFNGNEVDVDALYYDGDVEDLYFNGQGIYDVTPYFSTSGNTAIINAETALGGLYGAVLIVVYEDAEEPCRRIWLDEGCDTLYYNAMGTYPDMYTGYAIFDNVTTGNVGAAKITTVLPSGGDNTQATILFNNQSVPLSGSDSSKDPGFKYYDVTNALHDGTNELGLVQDGGYMNLAVVIMEITEVTTSEADFTVDKTSGIAPLIVQFSDTSTGTPSAWSWDFGDGETSTDRNPSHIYDSEGSYTVTLTVSNSLGNDTETKTGYIDVAGTSVSFTTDKTAGTFPLTVQFTGQSTGSPTAWHWDFGDGDTSTDQNPVHTYLSAGTYDVNLTVTGSGGSDRFVKEDYISVEAIIGSSLPLTTEQSGTVSGNLYVGSFQPVPFASQPTSGVTERDVSQSFEIPAYIDVQWARVYVNIYSGSGSANWPLLATTTLDGDGDGSYETTLGVENMDVEYYSADGTVYWLNNHTSRVYSDYEIEYDVTDQITSANPSVHVKIEKTGTNFDGRLKALTLVVAYNDGDSDEVKYWVNHGGDWIDSGSSSTTFATSSLTDGFTNATLSNVALSSTDGSYTFNSVSLDSANPISPINYYENHTWSVTDAITAGSDSSFQYSPLGSSFKTTLATLAVEYPAGSIAPSAGFSASPTFGEAPLTVNFTDESTNSPTSWSWDFGDGSTSTEQNPVHAYTAEGNYSIKLTVTNAGGSDEELKTDYITVLETSTPEPEPVAAFTADVTNGNSPLTVNFTDHSTGSPTSWLWDFGDDSNSTEQNPVHTYASAGSYTVNLTVENAAGADFELKTDYIEVSEASGSTVTLYFDPESSSVSENESTEISIVASNFPTGLSGYNLTVAIDDPAVAEIVDIKYPTWALITENSSLPGTSIYLKTVDGEDSVKEGATDVVLATLTVSGNEKGSANLSIGVKRLEDDSGDSIEPALLAGTIEVTLLSPLPDQEYAPKDLDGDGLYEDLTGNGEFSFVDIVAYFHNMDWIEENMPVEYFDFNGNGRIDFDDVVDMFAMI</sequence>
<proteinExistence type="predicted"/>
<dbReference type="InterPro" id="IPR013783">
    <property type="entry name" value="Ig-like_fold"/>
</dbReference>
<dbReference type="InterPro" id="IPR021779">
    <property type="entry name" value="DUF3344"/>
</dbReference>
<feature type="domain" description="PKD" evidence="1">
    <location>
        <begin position="1636"/>
        <end position="1702"/>
    </location>
</feature>
<dbReference type="InterPro" id="IPR018391">
    <property type="entry name" value="PQQ_b-propeller_rpt"/>
</dbReference>
<dbReference type="PROSITE" id="PS50093">
    <property type="entry name" value="PKD"/>
    <property type="match status" value="8"/>
</dbReference>
<dbReference type="KEGG" id="msw:MSSIT_2289"/>
<dbReference type="InterPro" id="IPR002048">
    <property type="entry name" value="EF_hand_dom"/>
</dbReference>
<dbReference type="SUPFAM" id="SSF50998">
    <property type="entry name" value="Quinoprotein alcohol dehydrogenase-like"/>
    <property type="match status" value="1"/>
</dbReference>
<dbReference type="Pfam" id="PF13570">
    <property type="entry name" value="Beta-prop_ACSF4"/>
    <property type="match status" value="1"/>
</dbReference>
<feature type="domain" description="PKD" evidence="1">
    <location>
        <begin position="1104"/>
        <end position="1187"/>
    </location>
</feature>
<dbReference type="FunFam" id="2.60.40.10:FF:000270">
    <property type="entry name" value="Cell surface protein"/>
    <property type="match status" value="8"/>
</dbReference>
<keyword evidence="4" id="KW-1185">Reference proteome</keyword>